<sequence>MYRIIEGDETTVRNGHAFWSFLAGCGATAAFFMMRNNQKNLPKWAKEPMDQMNKAAQNMGHTFSPQG</sequence>
<keyword evidence="3" id="KW-1185">Reference proteome</keyword>
<evidence type="ECO:0000313" key="2">
    <source>
        <dbReference type="EMBL" id="MFD2692875.1"/>
    </source>
</evidence>
<dbReference type="EMBL" id="JBHUMQ010000011">
    <property type="protein sequence ID" value="MFD2692875.1"/>
    <property type="molecule type" value="Genomic_DNA"/>
</dbReference>
<gene>
    <name evidence="2" type="ORF">ACFSUE_04410</name>
</gene>
<dbReference type="Proteomes" id="UP001597399">
    <property type="component" value="Unassembled WGS sequence"/>
</dbReference>
<reference evidence="3" key="1">
    <citation type="journal article" date="2019" name="Int. J. Syst. Evol. Microbiol.">
        <title>The Global Catalogue of Microorganisms (GCM) 10K type strain sequencing project: providing services to taxonomists for standard genome sequencing and annotation.</title>
        <authorList>
            <consortium name="The Broad Institute Genomics Platform"/>
            <consortium name="The Broad Institute Genome Sequencing Center for Infectious Disease"/>
            <person name="Wu L."/>
            <person name="Ma J."/>
        </authorList>
    </citation>
    <scope>NUCLEOTIDE SEQUENCE [LARGE SCALE GENOMIC DNA]</scope>
    <source>
        <strain evidence="3">TISTR 2466</strain>
    </source>
</reference>
<feature type="transmembrane region" description="Helical" evidence="1">
    <location>
        <begin position="16"/>
        <end position="34"/>
    </location>
</feature>
<proteinExistence type="predicted"/>
<dbReference type="PROSITE" id="PS51257">
    <property type="entry name" value="PROKAR_LIPOPROTEIN"/>
    <property type="match status" value="1"/>
</dbReference>
<protein>
    <submittedName>
        <fullName evidence="2">Uncharacterized protein</fullName>
    </submittedName>
</protein>
<comment type="caution">
    <text evidence="2">The sequence shown here is derived from an EMBL/GenBank/DDBJ whole genome shotgun (WGS) entry which is preliminary data.</text>
</comment>
<name>A0ABW5RZE2_9BACL</name>
<dbReference type="RefSeq" id="WP_253065115.1">
    <property type="nucleotide sequence ID" value="NZ_JAMXWM010000036.1"/>
</dbReference>
<evidence type="ECO:0000313" key="3">
    <source>
        <dbReference type="Proteomes" id="UP001597399"/>
    </source>
</evidence>
<accession>A0ABW5RZE2</accession>
<evidence type="ECO:0000256" key="1">
    <source>
        <dbReference type="SAM" id="Phobius"/>
    </source>
</evidence>
<keyword evidence="1" id="KW-1133">Transmembrane helix</keyword>
<organism evidence="2 3">
    <name type="scientific">Sporolactobacillus shoreicorticis</name>
    <dbReference type="NCBI Taxonomy" id="1923877"/>
    <lineage>
        <taxon>Bacteria</taxon>
        <taxon>Bacillati</taxon>
        <taxon>Bacillota</taxon>
        <taxon>Bacilli</taxon>
        <taxon>Bacillales</taxon>
        <taxon>Sporolactobacillaceae</taxon>
        <taxon>Sporolactobacillus</taxon>
    </lineage>
</organism>
<keyword evidence="1" id="KW-0472">Membrane</keyword>
<keyword evidence="1" id="KW-0812">Transmembrane</keyword>